<keyword evidence="4" id="KW-1185">Reference proteome</keyword>
<dbReference type="Proteomes" id="UP000247152">
    <property type="component" value="Unassembled WGS sequence"/>
</dbReference>
<evidence type="ECO:0000313" key="4">
    <source>
        <dbReference type="Proteomes" id="UP000287374"/>
    </source>
</evidence>
<evidence type="ECO:0000313" key="2">
    <source>
        <dbReference type="EMBL" id="RUR18305.1"/>
    </source>
</evidence>
<dbReference type="AlphaFoldDB" id="A0A317TWS3"/>
<protein>
    <submittedName>
        <fullName evidence="1">Uncharacterized protein</fullName>
    </submittedName>
</protein>
<gene>
    <name evidence="1" type="ORF">DGG96_20425</name>
    <name evidence="2" type="ORF">ELY20_16635</name>
</gene>
<accession>A0A317TWS3</accession>
<dbReference type="EMBL" id="QHJG01000072">
    <property type="protein sequence ID" value="PWY53794.1"/>
    <property type="molecule type" value="Genomic_DNA"/>
</dbReference>
<dbReference type="RefSeq" id="WP_110144297.1">
    <property type="nucleotide sequence ID" value="NZ_QHJG01000072.1"/>
</dbReference>
<organism evidence="1 3">
    <name type="scientific">Legionella qingyii</name>
    <dbReference type="NCBI Taxonomy" id="2184757"/>
    <lineage>
        <taxon>Bacteria</taxon>
        <taxon>Pseudomonadati</taxon>
        <taxon>Pseudomonadota</taxon>
        <taxon>Gammaproteobacteria</taxon>
        <taxon>Legionellales</taxon>
        <taxon>Legionellaceae</taxon>
        <taxon>Legionella</taxon>
    </lineage>
</organism>
<reference evidence="2 4" key="2">
    <citation type="submission" date="2018-12" db="EMBL/GenBank/DDBJ databases">
        <title>Legionella sp,whole genome shotgun sequence.</title>
        <authorList>
            <person name="Wu H."/>
        </authorList>
    </citation>
    <scope>NUCLEOTIDE SEQUENCE [LARGE SCALE GENOMIC DNA]</scope>
    <source>
        <strain evidence="2">Km489</strain>
        <strain evidence="4">km489</strain>
    </source>
</reference>
<proteinExistence type="predicted"/>
<dbReference type="EMBL" id="RZGX01000041">
    <property type="protein sequence ID" value="RUR18305.1"/>
    <property type="molecule type" value="Genomic_DNA"/>
</dbReference>
<dbReference type="Proteomes" id="UP000287374">
    <property type="component" value="Unassembled WGS sequence"/>
</dbReference>
<reference evidence="1 3" key="1">
    <citation type="submission" date="2018-05" db="EMBL/GenBank/DDBJ databases">
        <title>Legionella qingyii sp.nov., whole genome shotgun sequence.</title>
        <authorList>
            <person name="Wu H."/>
            <person name="Zhu Q."/>
            <person name="Hu C."/>
        </authorList>
    </citation>
    <scope>NUCLEOTIDE SEQUENCE [LARGE SCALE GENOMIC DNA]</scope>
    <source>
        <strain evidence="1 3">HEB18</strain>
    </source>
</reference>
<dbReference type="OrthoDB" id="5652759at2"/>
<evidence type="ECO:0000313" key="3">
    <source>
        <dbReference type="Proteomes" id="UP000247152"/>
    </source>
</evidence>
<name>A0A317TWS3_9GAMM</name>
<comment type="caution">
    <text evidence="1">The sequence shown here is derived from an EMBL/GenBank/DDBJ whole genome shotgun (WGS) entry which is preliminary data.</text>
</comment>
<evidence type="ECO:0000313" key="1">
    <source>
        <dbReference type="EMBL" id="PWY53794.1"/>
    </source>
</evidence>
<sequence>MNRYKLYTAEQITQLDLQTFNRWLSFLYKNPTQSWSSSYGPMKPSLNWLHECWCVVTHAHSRSTFSNIRAKYEERILSAVESNDKKSIIRLLSLGSGGLFQDLMILLKLYYHGYKNIELDCIETGNNQAQQEILQAIINRLNQNGANIRVRHFKTVEERKAKTGNSQAECDVVYAIDFDNIAAVLGKDFSKRQLQYRSRDSFADEYCPLFLGAYAELKKSASSLFLLTFGKNYISHCGESADVYCDEFDHQFERRIPSHAYHDYYYINANLSSILLHLPFLKAKNKPLLINEEILNPSTTEALKRILTKHNISYLIASAADIGTKLDEEAATVLIIDDSIHDSNLGGEKFLDADFKHGHAQVTRSDCRGINNRRIDVFFSFNEIKVNQFTQRIEQLSIEECIDKVNAGICNYLDWCKNNATGIRGITRFSHWFHGESGVLRAQNLQRVIRDSSDLNKEAFLLLLNKHLQGSGNTRHSLTRFIHAALARDNELETLPDADFKEVRSQVRVG</sequence>